<dbReference type="EMBL" id="BOQL01000020">
    <property type="protein sequence ID" value="GIM66495.1"/>
    <property type="molecule type" value="Genomic_DNA"/>
</dbReference>
<dbReference type="RefSeq" id="WP_212988362.1">
    <property type="nucleotide sequence ID" value="NZ_BAABEA010000042.1"/>
</dbReference>
<dbReference type="AlphaFoldDB" id="A0A919VRC2"/>
<protein>
    <submittedName>
        <fullName evidence="1">Uncharacterized protein</fullName>
    </submittedName>
</protein>
<sequence>MSIQVDPAYLRGFADRIDANRDGALADMQDYARTHCLNFAGLDGTLNVAEPGMRGIGESMLELCAAARNGLGQTAADLRTSANDYDRADWTAAETIWSVQPQWEVPYGYRETNVTGASSGPGHGAVVALMAPAYQPENQEAREVLSSTVGAVNDLIKALTGYDILAEILPLVVGDWGALKRIGRAYGEMADAYRAVGRDLDEGMDVLSSHWDSKADGSAGASQAFDYHIRGRWMPAFEALAQWCDTVEQMCESMAAMYAQTVKGLLFATTMYVSKIQKGLKAILTVTDWKKFVKGVWDVVSSLYNLVIDTVTLATEQLLMFKEGIELMTATVVMLRHELNGDFDALRTR</sequence>
<organism evidence="1 2">
    <name type="scientific">Actinoplanes auranticolor</name>
    <dbReference type="NCBI Taxonomy" id="47988"/>
    <lineage>
        <taxon>Bacteria</taxon>
        <taxon>Bacillati</taxon>
        <taxon>Actinomycetota</taxon>
        <taxon>Actinomycetes</taxon>
        <taxon>Micromonosporales</taxon>
        <taxon>Micromonosporaceae</taxon>
        <taxon>Actinoplanes</taxon>
    </lineage>
</organism>
<keyword evidence="2" id="KW-1185">Reference proteome</keyword>
<accession>A0A919VRC2</accession>
<gene>
    <name evidence="1" type="ORF">Aau02nite_23180</name>
</gene>
<evidence type="ECO:0000313" key="1">
    <source>
        <dbReference type="EMBL" id="GIM66495.1"/>
    </source>
</evidence>
<name>A0A919VRC2_9ACTN</name>
<dbReference type="Proteomes" id="UP000681340">
    <property type="component" value="Unassembled WGS sequence"/>
</dbReference>
<evidence type="ECO:0000313" key="2">
    <source>
        <dbReference type="Proteomes" id="UP000681340"/>
    </source>
</evidence>
<proteinExistence type="predicted"/>
<reference evidence="1" key="1">
    <citation type="submission" date="2021-03" db="EMBL/GenBank/DDBJ databases">
        <title>Whole genome shotgun sequence of Actinoplanes auranticolor NBRC 12245.</title>
        <authorList>
            <person name="Komaki H."/>
            <person name="Tamura T."/>
        </authorList>
    </citation>
    <scope>NUCLEOTIDE SEQUENCE</scope>
    <source>
        <strain evidence="1">NBRC 12245</strain>
    </source>
</reference>
<comment type="caution">
    <text evidence="1">The sequence shown here is derived from an EMBL/GenBank/DDBJ whole genome shotgun (WGS) entry which is preliminary data.</text>
</comment>